<name>A0A2Z7C5Y7_9LAMI</name>
<protein>
    <submittedName>
        <fullName evidence="1">Uncharacterized protein</fullName>
    </submittedName>
</protein>
<dbReference type="Proteomes" id="UP000250235">
    <property type="component" value="Unassembled WGS sequence"/>
</dbReference>
<gene>
    <name evidence="1" type="ORF">F511_40408</name>
</gene>
<reference evidence="1 2" key="1">
    <citation type="journal article" date="2015" name="Proc. Natl. Acad. Sci. U.S.A.">
        <title>The resurrection genome of Boea hygrometrica: A blueprint for survival of dehydration.</title>
        <authorList>
            <person name="Xiao L."/>
            <person name="Yang G."/>
            <person name="Zhang L."/>
            <person name="Yang X."/>
            <person name="Zhao S."/>
            <person name="Ji Z."/>
            <person name="Zhou Q."/>
            <person name="Hu M."/>
            <person name="Wang Y."/>
            <person name="Chen M."/>
            <person name="Xu Y."/>
            <person name="Jin H."/>
            <person name="Xiao X."/>
            <person name="Hu G."/>
            <person name="Bao F."/>
            <person name="Hu Y."/>
            <person name="Wan P."/>
            <person name="Li L."/>
            <person name="Deng X."/>
            <person name="Kuang T."/>
            <person name="Xiang C."/>
            <person name="Zhu J.K."/>
            <person name="Oliver M.J."/>
            <person name="He Y."/>
        </authorList>
    </citation>
    <scope>NUCLEOTIDE SEQUENCE [LARGE SCALE GENOMIC DNA]</scope>
    <source>
        <strain evidence="2">cv. XS01</strain>
    </source>
</reference>
<sequence>MKRTGIVFIDRTALATTSRQMSTRVNITVARGGNVVVLASANEPVVAHNLFPDVNVGQRSCSSRLVFLYLVTGNPGFTAGRGFNQAGGAPGGG</sequence>
<dbReference type="EMBL" id="KQ999098">
    <property type="protein sequence ID" value="KZV42345.1"/>
    <property type="molecule type" value="Genomic_DNA"/>
</dbReference>
<organism evidence="1 2">
    <name type="scientific">Dorcoceras hygrometricum</name>
    <dbReference type="NCBI Taxonomy" id="472368"/>
    <lineage>
        <taxon>Eukaryota</taxon>
        <taxon>Viridiplantae</taxon>
        <taxon>Streptophyta</taxon>
        <taxon>Embryophyta</taxon>
        <taxon>Tracheophyta</taxon>
        <taxon>Spermatophyta</taxon>
        <taxon>Magnoliopsida</taxon>
        <taxon>eudicotyledons</taxon>
        <taxon>Gunneridae</taxon>
        <taxon>Pentapetalae</taxon>
        <taxon>asterids</taxon>
        <taxon>lamiids</taxon>
        <taxon>Lamiales</taxon>
        <taxon>Gesneriaceae</taxon>
        <taxon>Didymocarpoideae</taxon>
        <taxon>Trichosporeae</taxon>
        <taxon>Loxocarpinae</taxon>
        <taxon>Dorcoceras</taxon>
    </lineage>
</organism>
<accession>A0A2Z7C5Y7</accession>
<evidence type="ECO:0000313" key="2">
    <source>
        <dbReference type="Proteomes" id="UP000250235"/>
    </source>
</evidence>
<dbReference type="AlphaFoldDB" id="A0A2Z7C5Y7"/>
<keyword evidence="2" id="KW-1185">Reference proteome</keyword>
<evidence type="ECO:0000313" key="1">
    <source>
        <dbReference type="EMBL" id="KZV42345.1"/>
    </source>
</evidence>
<proteinExistence type="predicted"/>